<organism evidence="2 3">
    <name type="scientific">Lates calcarifer</name>
    <name type="common">Barramundi</name>
    <name type="synonym">Holocentrus calcarifer</name>
    <dbReference type="NCBI Taxonomy" id="8187"/>
    <lineage>
        <taxon>Eukaryota</taxon>
        <taxon>Metazoa</taxon>
        <taxon>Chordata</taxon>
        <taxon>Craniata</taxon>
        <taxon>Vertebrata</taxon>
        <taxon>Euteleostomi</taxon>
        <taxon>Actinopterygii</taxon>
        <taxon>Neopterygii</taxon>
        <taxon>Teleostei</taxon>
        <taxon>Neoteleostei</taxon>
        <taxon>Acanthomorphata</taxon>
        <taxon>Carangaria</taxon>
        <taxon>Carangaria incertae sedis</taxon>
        <taxon>Centropomidae</taxon>
        <taxon>Lates</taxon>
    </lineage>
</organism>
<feature type="compositionally biased region" description="Acidic residues" evidence="1">
    <location>
        <begin position="14"/>
        <end position="49"/>
    </location>
</feature>
<sequence>MSGSQSGSLSDSSSDGEESSSDPDDMEEEEEEEDNDEDEDDQSNDSEDSDSGKESQFKRKVKRLTQNTTESKKRRPRTTDGNTTQDSHCDSVPLTSSYCLQSHSAVRAQSTALFLQSSRTAGGGSEVQDAPLALITKPRSQSSTPNSTPNSKLLLAATTPPYPMPINLSTGHQGTIRQLYLVRGSESDIHSSKELDSDSLGEDYDDDDDDEDDEDDINDEDSGSSLSGEIKQPIR</sequence>
<feature type="region of interest" description="Disordered" evidence="1">
    <location>
        <begin position="184"/>
        <end position="235"/>
    </location>
</feature>
<feature type="compositionally biased region" description="Acidic residues" evidence="1">
    <location>
        <begin position="197"/>
        <end position="222"/>
    </location>
</feature>
<feature type="region of interest" description="Disordered" evidence="1">
    <location>
        <begin position="1"/>
        <end position="94"/>
    </location>
</feature>
<dbReference type="Proteomes" id="UP000694890">
    <property type="component" value="Unplaced"/>
</dbReference>
<gene>
    <name evidence="3" type="primary">LOC108879900</name>
</gene>
<proteinExistence type="predicted"/>
<evidence type="ECO:0000256" key="1">
    <source>
        <dbReference type="SAM" id="MobiDB-lite"/>
    </source>
</evidence>
<name>A0AAJ7LP60_LATCA</name>
<reference evidence="3" key="1">
    <citation type="submission" date="2025-08" db="UniProtKB">
        <authorList>
            <consortium name="RefSeq"/>
        </authorList>
    </citation>
    <scope>IDENTIFICATION</scope>
    <source>
        <tissue evidence="3">Brain</tissue>
    </source>
</reference>
<dbReference type="GeneID" id="108879900"/>
<dbReference type="AlphaFoldDB" id="A0AAJ7LP60"/>
<feature type="compositionally biased region" description="Low complexity" evidence="1">
    <location>
        <begin position="142"/>
        <end position="151"/>
    </location>
</feature>
<feature type="region of interest" description="Disordered" evidence="1">
    <location>
        <begin position="120"/>
        <end position="158"/>
    </location>
</feature>
<evidence type="ECO:0000313" key="3">
    <source>
        <dbReference type="RefSeq" id="XP_018526862.2"/>
    </source>
</evidence>
<dbReference type="RefSeq" id="XP_018526862.2">
    <property type="nucleotide sequence ID" value="XM_018671346.2"/>
</dbReference>
<dbReference type="KEGG" id="lcf:108879900"/>
<protein>
    <submittedName>
        <fullName evidence="3">Bromodomain adjacent to zinc finger domain protein 2B</fullName>
    </submittedName>
</protein>
<feature type="compositionally biased region" description="Low complexity" evidence="1">
    <location>
        <begin position="1"/>
        <end position="13"/>
    </location>
</feature>
<feature type="compositionally biased region" description="Basic and acidic residues" evidence="1">
    <location>
        <begin position="185"/>
        <end position="196"/>
    </location>
</feature>
<evidence type="ECO:0000313" key="2">
    <source>
        <dbReference type="Proteomes" id="UP000694890"/>
    </source>
</evidence>
<accession>A0AAJ7LP60</accession>